<accession>A0A060NGP8</accession>
<evidence type="ECO:0000259" key="1">
    <source>
        <dbReference type="Pfam" id="PF01593"/>
    </source>
</evidence>
<organism evidence="2 3">
    <name type="scientific">Serpentinimonas raichei</name>
    <dbReference type="NCBI Taxonomy" id="1458425"/>
    <lineage>
        <taxon>Bacteria</taxon>
        <taxon>Pseudomonadati</taxon>
        <taxon>Pseudomonadota</taxon>
        <taxon>Betaproteobacteria</taxon>
        <taxon>Burkholderiales</taxon>
        <taxon>Comamonadaceae</taxon>
        <taxon>Serpentinimonas</taxon>
    </lineage>
</organism>
<keyword evidence="3" id="KW-1185">Reference proteome</keyword>
<gene>
    <name evidence="2" type="ORF">SRAA_0293</name>
</gene>
<proteinExistence type="predicted"/>
<dbReference type="FunFam" id="1.10.405.20:FF:000001">
    <property type="entry name" value="Amine oxidase"/>
    <property type="match status" value="1"/>
</dbReference>
<dbReference type="Gene3D" id="3.50.50.60">
    <property type="entry name" value="FAD/NAD(P)-binding domain"/>
    <property type="match status" value="1"/>
</dbReference>
<reference evidence="2 3" key="1">
    <citation type="journal article" date="2014" name="Nat. Commun.">
        <title>Physiological and genomic features of highly alkaliphilic hydrogen-utilizing Betaproteobacteria from a continental serpentinizing site.</title>
        <authorList>
            <person name="Suzuki S."/>
            <person name="Kuenen J.G."/>
            <person name="Schipper K."/>
            <person name="van der Velde S."/>
            <person name="Ishii S."/>
            <person name="Wu A."/>
            <person name="Sorokin D.Y."/>
            <person name="Tenney A."/>
            <person name="Meng X.Y."/>
            <person name="Morrill P.L."/>
            <person name="Kamagata Y."/>
            <person name="Muyzer G."/>
            <person name="Nealson K.H."/>
        </authorList>
    </citation>
    <scope>NUCLEOTIDE SEQUENCE [LARGE SCALE GENOMIC DNA]</scope>
    <source>
        <strain evidence="2 3">A1</strain>
    </source>
</reference>
<dbReference type="InterPro" id="IPR002937">
    <property type="entry name" value="Amino_oxidase"/>
</dbReference>
<name>A0A060NGP8_9BURK</name>
<dbReference type="KEGG" id="cbaa:SRAA_0293"/>
<dbReference type="PANTHER" id="PTHR42923:SF17">
    <property type="entry name" value="AMINE OXIDASE DOMAIN-CONTAINING PROTEIN"/>
    <property type="match status" value="1"/>
</dbReference>
<dbReference type="STRING" id="1458425.SRAA_0293"/>
<dbReference type="SUPFAM" id="SSF51905">
    <property type="entry name" value="FAD/NAD(P)-binding domain"/>
    <property type="match status" value="1"/>
</dbReference>
<evidence type="ECO:0000313" key="2">
    <source>
        <dbReference type="EMBL" id="BAO80147.1"/>
    </source>
</evidence>
<dbReference type="EMBL" id="AP014568">
    <property type="protein sequence ID" value="BAO80147.1"/>
    <property type="molecule type" value="Genomic_DNA"/>
</dbReference>
<evidence type="ECO:0000313" key="3">
    <source>
        <dbReference type="Proteomes" id="UP000067461"/>
    </source>
</evidence>
<sequence length="470" mass="51488">MPSTDQTSHQPAPAATALRVAVVGSGIAGLAAAYALRTHAHVTLFEAGPYFGGHTHTVDVTLPGPDGAACTHGVDTGFLVYNERTYPRLIALLAELGVPSAASDMSFSVQVPQGARWLEWSGTDLGTVFAQRRNLLDLSFWGMLRDLLRFNALCTRLAQSGDQAEAMQQSLQDFLQQHRFGAAFRDWYLLPMLGCIWSCPTDQMLQFPVATMVRFCHNHGLIQIRNRPQWFTVRGGARQYVQKIVASLPDARLNAPVKRIERDEHGAWLHSPAGVERFDRVVVATHTDQALALLDQPSAAEQAVLGAIRYQHNRAVLHTDTAVLPQQRSAWAAWNYERAADAGSEAARVCLHYLINRLQPLPFAQPVLVSLNPVRAIDPAKVIRQIDYAHPVFDQAAIAAQRRLADLQGQQHTWFCGAWAGYGFHEDGLKSGQAAAQALLRAAAFVQGVPRSAQPRAPAQPSPVLHEVPA</sequence>
<dbReference type="Proteomes" id="UP000067461">
    <property type="component" value="Chromosome"/>
</dbReference>
<feature type="domain" description="Amine oxidase" evidence="1">
    <location>
        <begin position="27"/>
        <end position="315"/>
    </location>
</feature>
<protein>
    <submittedName>
        <fullName evidence="2">Predicted NAD/FAD-binding protein</fullName>
    </submittedName>
</protein>
<dbReference type="Pfam" id="PF01593">
    <property type="entry name" value="Amino_oxidase"/>
    <property type="match status" value="1"/>
</dbReference>
<dbReference type="PANTHER" id="PTHR42923">
    <property type="entry name" value="PROTOPORPHYRINOGEN OXIDASE"/>
    <property type="match status" value="1"/>
</dbReference>
<dbReference type="InterPro" id="IPR036188">
    <property type="entry name" value="FAD/NAD-bd_sf"/>
</dbReference>
<dbReference type="Gene3D" id="3.30.70.1990">
    <property type="match status" value="1"/>
</dbReference>
<dbReference type="AlphaFoldDB" id="A0A060NGP8"/>
<dbReference type="GO" id="GO:0016491">
    <property type="term" value="F:oxidoreductase activity"/>
    <property type="evidence" value="ECO:0007669"/>
    <property type="project" value="InterPro"/>
</dbReference>
<dbReference type="HOGENOM" id="CLU_028123_1_0_4"/>
<dbReference type="Gene3D" id="1.10.405.20">
    <property type="match status" value="1"/>
</dbReference>
<dbReference type="InterPro" id="IPR050464">
    <property type="entry name" value="Zeta_carotene_desat/Oxidored"/>
</dbReference>